<keyword evidence="2" id="KW-1133">Transmembrane helix</keyword>
<feature type="transmembrane region" description="Helical" evidence="2">
    <location>
        <begin position="191"/>
        <end position="213"/>
    </location>
</feature>
<proteinExistence type="predicted"/>
<organism evidence="3 4">
    <name type="scientific">Trichoderma arundinaceum</name>
    <dbReference type="NCBI Taxonomy" id="490622"/>
    <lineage>
        <taxon>Eukaryota</taxon>
        <taxon>Fungi</taxon>
        <taxon>Dikarya</taxon>
        <taxon>Ascomycota</taxon>
        <taxon>Pezizomycotina</taxon>
        <taxon>Sordariomycetes</taxon>
        <taxon>Hypocreomycetidae</taxon>
        <taxon>Hypocreales</taxon>
        <taxon>Hypocreaceae</taxon>
        <taxon>Trichoderma</taxon>
    </lineage>
</organism>
<evidence type="ECO:0000313" key="3">
    <source>
        <dbReference type="EMBL" id="RFU80221.1"/>
    </source>
</evidence>
<evidence type="ECO:0000256" key="2">
    <source>
        <dbReference type="SAM" id="Phobius"/>
    </source>
</evidence>
<protein>
    <submittedName>
        <fullName evidence="3">Uncharacterized protein</fullName>
    </submittedName>
</protein>
<comment type="caution">
    <text evidence="3">The sequence shown here is derived from an EMBL/GenBank/DDBJ whole genome shotgun (WGS) entry which is preliminary data.</text>
</comment>
<dbReference type="Proteomes" id="UP000266272">
    <property type="component" value="Unassembled WGS sequence"/>
</dbReference>
<keyword evidence="2" id="KW-0472">Membrane</keyword>
<dbReference type="AlphaFoldDB" id="A0A395NXJ8"/>
<reference evidence="3 4" key="1">
    <citation type="journal article" date="2018" name="PLoS Pathog.">
        <title>Evolution of structural diversity of trichothecenes, a family of toxins produced by plant pathogenic and entomopathogenic fungi.</title>
        <authorList>
            <person name="Proctor R.H."/>
            <person name="McCormick S.P."/>
            <person name="Kim H.S."/>
            <person name="Cardoza R.E."/>
            <person name="Stanley A.M."/>
            <person name="Lindo L."/>
            <person name="Kelly A."/>
            <person name="Brown D.W."/>
            <person name="Lee T."/>
            <person name="Vaughan M.M."/>
            <person name="Alexander N.J."/>
            <person name="Busman M."/>
            <person name="Gutierrez S."/>
        </authorList>
    </citation>
    <scope>NUCLEOTIDE SEQUENCE [LARGE SCALE GENOMIC DNA]</scope>
    <source>
        <strain evidence="3 4">IBT 40837</strain>
    </source>
</reference>
<evidence type="ECO:0000256" key="1">
    <source>
        <dbReference type="SAM" id="MobiDB-lite"/>
    </source>
</evidence>
<feature type="compositionally biased region" description="Polar residues" evidence="1">
    <location>
        <begin position="8"/>
        <end position="26"/>
    </location>
</feature>
<name>A0A395NXJ8_TRIAR</name>
<sequence>MHLLYKRSTPSKAQNSKLRVSQTTCVGGQRNPHSDSHHGILNAIPSHSGQASILIPKRAAQPTEAEPPPPSPQTEAERRAPSRRTRSGKVPAASRTASQTSSERIPLRRCKLDLFWLRAQPRMLMRRVDYADDDPLPCEHKEQKSRFLAARRLVGWLWLDGAGPLLLNLARRAAVCDSGLGVHELGLMSAMAARMVLAMRLFVGVFGVTWLLFTAAGHVRVSRLIQIVHE</sequence>
<accession>A0A395NXJ8</accession>
<keyword evidence="4" id="KW-1185">Reference proteome</keyword>
<feature type="region of interest" description="Disordered" evidence="1">
    <location>
        <begin position="58"/>
        <end position="102"/>
    </location>
</feature>
<dbReference type="EMBL" id="PXOA01000120">
    <property type="protein sequence ID" value="RFU80221.1"/>
    <property type="molecule type" value="Genomic_DNA"/>
</dbReference>
<feature type="region of interest" description="Disordered" evidence="1">
    <location>
        <begin position="1"/>
        <end position="44"/>
    </location>
</feature>
<gene>
    <name evidence="3" type="ORF">TARUN_2031</name>
</gene>
<evidence type="ECO:0000313" key="4">
    <source>
        <dbReference type="Proteomes" id="UP000266272"/>
    </source>
</evidence>
<keyword evidence="2" id="KW-0812">Transmembrane</keyword>